<organism evidence="1 2">
    <name type="scientific">Cytobacillus citreus</name>
    <dbReference type="NCBI Taxonomy" id="2833586"/>
    <lineage>
        <taxon>Bacteria</taxon>
        <taxon>Bacillati</taxon>
        <taxon>Bacillota</taxon>
        <taxon>Bacilli</taxon>
        <taxon>Bacillales</taxon>
        <taxon>Bacillaceae</taxon>
        <taxon>Cytobacillus</taxon>
    </lineage>
</organism>
<evidence type="ECO:0000313" key="2">
    <source>
        <dbReference type="Proteomes" id="UP000681027"/>
    </source>
</evidence>
<protein>
    <submittedName>
        <fullName evidence="1">Uncharacterized protein</fullName>
    </submittedName>
</protein>
<dbReference type="RefSeq" id="WP_213104657.1">
    <property type="nucleotide sequence ID" value="NZ_JAGYPM010000009.1"/>
</dbReference>
<comment type="caution">
    <text evidence="1">The sequence shown here is derived from an EMBL/GenBank/DDBJ whole genome shotgun (WGS) entry which is preliminary data.</text>
</comment>
<dbReference type="Proteomes" id="UP000681027">
    <property type="component" value="Unassembled WGS sequence"/>
</dbReference>
<accession>A0ABS5NZF0</accession>
<gene>
    <name evidence="1" type="ORF">KHA94_24335</name>
</gene>
<sequence length="62" mass="6837">MMNNSLGFVEAGVRYHIFATKNEVTVIAISKTFTINVNGKTIKEAISNSKKVIREHGLSTLN</sequence>
<name>A0ABS5NZF0_9BACI</name>
<evidence type="ECO:0000313" key="1">
    <source>
        <dbReference type="EMBL" id="MBS4193224.1"/>
    </source>
</evidence>
<reference evidence="1 2" key="1">
    <citation type="submission" date="2021-05" db="EMBL/GenBank/DDBJ databases">
        <title>Novel Bacillus species.</title>
        <authorList>
            <person name="Liu G."/>
        </authorList>
    </citation>
    <scope>NUCLEOTIDE SEQUENCE [LARGE SCALE GENOMIC DNA]</scope>
    <source>
        <strain evidence="1 2">FJAT-49705</strain>
    </source>
</reference>
<proteinExistence type="predicted"/>
<dbReference type="EMBL" id="JAGYPM010000009">
    <property type="protein sequence ID" value="MBS4193224.1"/>
    <property type="molecule type" value="Genomic_DNA"/>
</dbReference>
<keyword evidence="2" id="KW-1185">Reference proteome</keyword>